<proteinExistence type="predicted"/>
<protein>
    <submittedName>
        <fullName evidence="2">Uncharacterized protein</fullName>
    </submittedName>
</protein>
<feature type="region of interest" description="Disordered" evidence="1">
    <location>
        <begin position="47"/>
        <end position="100"/>
    </location>
</feature>
<comment type="caution">
    <text evidence="2">The sequence shown here is derived from an EMBL/GenBank/DDBJ whole genome shotgun (WGS) entry which is preliminary data.</text>
</comment>
<reference evidence="3" key="1">
    <citation type="journal article" date="2019" name="Int. J. Syst. Evol. Microbiol.">
        <title>The Global Catalogue of Microorganisms (GCM) 10K type strain sequencing project: providing services to taxonomists for standard genome sequencing and annotation.</title>
        <authorList>
            <consortium name="The Broad Institute Genomics Platform"/>
            <consortium name="The Broad Institute Genome Sequencing Center for Infectious Disease"/>
            <person name="Wu L."/>
            <person name="Ma J."/>
        </authorList>
    </citation>
    <scope>NUCLEOTIDE SEQUENCE [LARGE SCALE GENOMIC DNA]</scope>
    <source>
        <strain evidence="3">JCM 11136</strain>
    </source>
</reference>
<keyword evidence="3" id="KW-1185">Reference proteome</keyword>
<dbReference type="Proteomes" id="UP001501578">
    <property type="component" value="Unassembled WGS sequence"/>
</dbReference>
<evidence type="ECO:0000256" key="1">
    <source>
        <dbReference type="SAM" id="MobiDB-lite"/>
    </source>
</evidence>
<accession>A0ABP3ZA07</accession>
<name>A0ABP3ZA07_9ACTN</name>
<sequence>MDPVGEYESWPLCEPHAAALPAKDPTAPLAVVAALWLGWTERNWPDTRSNFPQDYRDPLRSGSGGLAGCPGEHRLGPDRPVLPPGGAQHPGAGGRHRGVAGGRHHLVDEREFLQWVRLKRAPSMSSAPIPQLRRHRRGG</sequence>
<gene>
    <name evidence="2" type="ORF">GCM10009560_15040</name>
</gene>
<evidence type="ECO:0000313" key="2">
    <source>
        <dbReference type="EMBL" id="GAA0918277.1"/>
    </source>
</evidence>
<dbReference type="EMBL" id="BAAAHQ010000006">
    <property type="protein sequence ID" value="GAA0918277.1"/>
    <property type="molecule type" value="Genomic_DNA"/>
</dbReference>
<organism evidence="2 3">
    <name type="scientific">Nonomuraea longicatena</name>
    <dbReference type="NCBI Taxonomy" id="83682"/>
    <lineage>
        <taxon>Bacteria</taxon>
        <taxon>Bacillati</taxon>
        <taxon>Actinomycetota</taxon>
        <taxon>Actinomycetes</taxon>
        <taxon>Streptosporangiales</taxon>
        <taxon>Streptosporangiaceae</taxon>
        <taxon>Nonomuraea</taxon>
    </lineage>
</organism>
<evidence type="ECO:0000313" key="3">
    <source>
        <dbReference type="Proteomes" id="UP001501578"/>
    </source>
</evidence>